<dbReference type="AlphaFoldDB" id="A0A7W7LHQ6"/>
<dbReference type="InterPro" id="IPR038402">
    <property type="entry name" value="PvuII_sf"/>
</dbReference>
<sequence>MLKVVALIHLGCHHAIMSVQDDRREIQMVDRFNLEVPEDRKRSDIDAYLTIGDQTVAFELKSATSKGVSTVRDLGPNHFAKWKNIHWVFGVYDSTGARLLHSYYASPDDMVPWISAKEKYVRPDVELAEHATRGVSVDSVIELLGEKDFYTKEEARWIMKNQWSAARYIEAADLSVGREIRYSLDRMVELMRERCHYVMSRGATLNNPHIPISYVERLPKITTEPAINLRRLVRAYLESASSTDDATA</sequence>
<comment type="caution">
    <text evidence="1">The sequence shown here is derived from an EMBL/GenBank/DDBJ whole genome shotgun (WGS) entry which is preliminary data.</text>
</comment>
<dbReference type="Proteomes" id="UP000556436">
    <property type="component" value="Unassembled WGS sequence"/>
</dbReference>
<gene>
    <name evidence="1" type="ORF">FHS38_005862</name>
</gene>
<name>A0A7W7LHQ6_STRNE</name>
<evidence type="ECO:0000313" key="1">
    <source>
        <dbReference type="EMBL" id="MBB4889786.1"/>
    </source>
</evidence>
<accession>A0A7W7LHQ6</accession>
<keyword evidence="2" id="KW-1185">Reference proteome</keyword>
<reference evidence="1 2" key="1">
    <citation type="submission" date="2020-08" db="EMBL/GenBank/DDBJ databases">
        <title>Genomic Encyclopedia of Type Strains, Phase III (KMG-III): the genomes of soil and plant-associated and newly described type strains.</title>
        <authorList>
            <person name="Whitman W."/>
        </authorList>
    </citation>
    <scope>NUCLEOTIDE SEQUENCE [LARGE SCALE GENOMIC DNA]</scope>
    <source>
        <strain evidence="1 2">CECT 3265</strain>
    </source>
</reference>
<proteinExistence type="predicted"/>
<dbReference type="Gene3D" id="3.40.210.10">
    <property type="entry name" value="PVUII Endonuclease, subunit A"/>
    <property type="match status" value="1"/>
</dbReference>
<dbReference type="RefSeq" id="WP_184738498.1">
    <property type="nucleotide sequence ID" value="NZ_BMRW01000013.1"/>
</dbReference>
<protein>
    <submittedName>
        <fullName evidence="1">Uncharacterized protein</fullName>
    </submittedName>
</protein>
<organism evidence="1 2">
    <name type="scientific">Streptomyces netropsis</name>
    <name type="common">Streptoverticillium netropsis</name>
    <dbReference type="NCBI Taxonomy" id="55404"/>
    <lineage>
        <taxon>Bacteria</taxon>
        <taxon>Bacillati</taxon>
        <taxon>Actinomycetota</taxon>
        <taxon>Actinomycetes</taxon>
        <taxon>Kitasatosporales</taxon>
        <taxon>Streptomycetaceae</taxon>
        <taxon>Streptomyces</taxon>
    </lineage>
</organism>
<evidence type="ECO:0000313" key="2">
    <source>
        <dbReference type="Proteomes" id="UP000556436"/>
    </source>
</evidence>
<dbReference type="EMBL" id="JACHJG010000015">
    <property type="protein sequence ID" value="MBB4889786.1"/>
    <property type="molecule type" value="Genomic_DNA"/>
</dbReference>